<comment type="caution">
    <text evidence="2">The sequence shown here is derived from an EMBL/GenBank/DDBJ whole genome shotgun (WGS) entry which is preliminary data.</text>
</comment>
<sequence>MMELLELFSAFFLIVGSVFFFAGTVGLVRFPDVYTRLHVLAKVDNLGVGFTIAGLLLRTQDIRQAFKLILIWLLVLVASAAVSFLIARRARLRGVGFWQPKDNRP</sequence>
<protein>
    <submittedName>
        <fullName evidence="2">Monovalent cation/H(+) antiporter subunit G</fullName>
    </submittedName>
</protein>
<proteinExistence type="predicted"/>
<evidence type="ECO:0000256" key="1">
    <source>
        <dbReference type="SAM" id="Phobius"/>
    </source>
</evidence>
<evidence type="ECO:0000313" key="3">
    <source>
        <dbReference type="Proteomes" id="UP001225596"/>
    </source>
</evidence>
<gene>
    <name evidence="2" type="primary">mnhG</name>
    <name evidence="2" type="ORF">Q8A64_14460</name>
</gene>
<dbReference type="EMBL" id="JAUYVH010000010">
    <property type="protein sequence ID" value="MDQ9171614.1"/>
    <property type="molecule type" value="Genomic_DNA"/>
</dbReference>
<keyword evidence="1" id="KW-1133">Transmembrane helix</keyword>
<keyword evidence="1" id="KW-0812">Transmembrane</keyword>
<name>A0ABU1BRW6_9BURK</name>
<keyword evidence="1" id="KW-0472">Membrane</keyword>
<feature type="transmembrane region" description="Helical" evidence="1">
    <location>
        <begin position="69"/>
        <end position="87"/>
    </location>
</feature>
<dbReference type="Pfam" id="PF03334">
    <property type="entry name" value="PhaG_MnhG_YufB"/>
    <property type="match status" value="1"/>
</dbReference>
<accession>A0ABU1BRW6</accession>
<dbReference type="InterPro" id="IPR005133">
    <property type="entry name" value="PhaG_MnhG_YufB"/>
</dbReference>
<dbReference type="RefSeq" id="WP_338437547.1">
    <property type="nucleotide sequence ID" value="NZ_JAUYVH010000010.1"/>
</dbReference>
<dbReference type="Proteomes" id="UP001225596">
    <property type="component" value="Unassembled WGS sequence"/>
</dbReference>
<dbReference type="NCBIfam" id="TIGR01300">
    <property type="entry name" value="CPA3_mnhG_phaG"/>
    <property type="match status" value="1"/>
</dbReference>
<keyword evidence="3" id="KW-1185">Reference proteome</keyword>
<dbReference type="PANTHER" id="PTHR34703">
    <property type="entry name" value="ANTIPORTER SUBUNIT MNHG2-RELATED"/>
    <property type="match status" value="1"/>
</dbReference>
<organism evidence="2 3">
    <name type="scientific">Keguizhuia sedimenti</name>
    <dbReference type="NCBI Taxonomy" id="3064264"/>
    <lineage>
        <taxon>Bacteria</taxon>
        <taxon>Pseudomonadati</taxon>
        <taxon>Pseudomonadota</taxon>
        <taxon>Betaproteobacteria</taxon>
        <taxon>Burkholderiales</taxon>
        <taxon>Oxalobacteraceae</taxon>
        <taxon>Keguizhuia</taxon>
    </lineage>
</organism>
<evidence type="ECO:0000313" key="2">
    <source>
        <dbReference type="EMBL" id="MDQ9171614.1"/>
    </source>
</evidence>
<feature type="transmembrane region" description="Helical" evidence="1">
    <location>
        <begin position="7"/>
        <end position="27"/>
    </location>
</feature>
<reference evidence="2 3" key="1">
    <citation type="submission" date="2023-08" db="EMBL/GenBank/DDBJ databases">
        <title>Oxalobacteraceae gen .nov., isolated from river sludge outside the plant.</title>
        <authorList>
            <person name="Zhao S.Y."/>
        </authorList>
    </citation>
    <scope>NUCLEOTIDE SEQUENCE [LARGE SCALE GENOMIC DNA]</scope>
    <source>
        <strain evidence="2 3">R-40</strain>
    </source>
</reference>
<dbReference type="PANTHER" id="PTHR34703:SF1">
    <property type="entry name" value="ANTIPORTER SUBUNIT MNHG2-RELATED"/>
    <property type="match status" value="1"/>
</dbReference>